<evidence type="ECO:0000256" key="6">
    <source>
        <dbReference type="ARBA" id="ARBA00023274"/>
    </source>
</evidence>
<comment type="subcellular location">
    <subcellularLocation>
        <location evidence="1">Cytoplasm</location>
    </subcellularLocation>
</comment>
<keyword evidence="6" id="KW-0687">Ribonucleoprotein</keyword>
<gene>
    <name evidence="10" type="ORF">E5288_WYG011140</name>
</gene>
<keyword evidence="5" id="KW-0689">Ribosomal protein</keyword>
<evidence type="ECO:0000256" key="8">
    <source>
        <dbReference type="ARBA" id="ARBA00035530"/>
    </source>
</evidence>
<keyword evidence="4" id="KW-0963">Cytoplasm</keyword>
<dbReference type="AlphaFoldDB" id="A0A6B0RMW2"/>
<organism evidence="10 11">
    <name type="scientific">Bos mutus</name>
    <name type="common">wild yak</name>
    <dbReference type="NCBI Taxonomy" id="72004"/>
    <lineage>
        <taxon>Eukaryota</taxon>
        <taxon>Metazoa</taxon>
        <taxon>Chordata</taxon>
        <taxon>Craniata</taxon>
        <taxon>Vertebrata</taxon>
        <taxon>Euteleostomi</taxon>
        <taxon>Mammalia</taxon>
        <taxon>Eutheria</taxon>
        <taxon>Laurasiatheria</taxon>
        <taxon>Artiodactyla</taxon>
        <taxon>Ruminantia</taxon>
        <taxon>Pecora</taxon>
        <taxon>Bovidae</taxon>
        <taxon>Bovinae</taxon>
        <taxon>Bos</taxon>
    </lineage>
</organism>
<evidence type="ECO:0000313" key="10">
    <source>
        <dbReference type="EMBL" id="MXQ90361.1"/>
    </source>
</evidence>
<accession>A0A6B0RMW2</accession>
<dbReference type="Gene3D" id="2.40.10.190">
    <property type="entry name" value="translation elongation factor selb, chain A, domain 4"/>
    <property type="match status" value="1"/>
</dbReference>
<comment type="caution">
    <text evidence="10">The sequence shown here is derived from an EMBL/GenBank/DDBJ whole genome shotgun (WGS) entry which is preliminary data.</text>
</comment>
<reference evidence="10" key="1">
    <citation type="submission" date="2019-10" db="EMBL/GenBank/DDBJ databases">
        <title>The sequence and de novo assembly of the wild yak genome.</title>
        <authorList>
            <person name="Liu Y."/>
        </authorList>
    </citation>
    <scope>NUCLEOTIDE SEQUENCE [LARGE SCALE GENOMIC DNA]</scope>
    <source>
        <strain evidence="10">WY2019</strain>
    </source>
</reference>
<dbReference type="GO" id="GO:0006412">
    <property type="term" value="P:translation"/>
    <property type="evidence" value="ECO:0007669"/>
    <property type="project" value="InterPro"/>
</dbReference>
<dbReference type="InterPro" id="IPR009000">
    <property type="entry name" value="Transl_B-barrel_sf"/>
</dbReference>
<evidence type="ECO:0000313" key="11">
    <source>
        <dbReference type="Proteomes" id="UP000322234"/>
    </source>
</evidence>
<dbReference type="Pfam" id="PF01247">
    <property type="entry name" value="Ribosomal_L35Ae"/>
    <property type="match status" value="1"/>
</dbReference>
<keyword evidence="11" id="KW-1185">Reference proteome</keyword>
<evidence type="ECO:0000256" key="3">
    <source>
        <dbReference type="ARBA" id="ARBA00011133"/>
    </source>
</evidence>
<comment type="similarity">
    <text evidence="2">Belongs to the eukaryotic ribosomal protein eL33 family.</text>
</comment>
<evidence type="ECO:0000256" key="1">
    <source>
        <dbReference type="ARBA" id="ARBA00004496"/>
    </source>
</evidence>
<sequence length="176" mass="19698">MCLPTRPRGGSSLVSFSHLGPCEAFFEFGVLFHRKLVGGKRALQGFKLIIIFVLRPAGNGTSKTTNMSGRLWSKAIFAGYKRGLRNQREHTALLKIEGVYARDETEFYLGKRCAYVYKAKNNTVTPGGKPNKTRVIWGKITRAHGNSGMVRAKFRSNLPAKAIGHRIRVMLYPSRI</sequence>
<dbReference type="HAMAP" id="MF_00573">
    <property type="entry name" value="Ribosomal_eL33"/>
    <property type="match status" value="1"/>
</dbReference>
<name>A0A6B0RMW2_9CETA</name>
<dbReference type="InterPro" id="IPR018266">
    <property type="entry name" value="Ribosomal_eL33_CS"/>
</dbReference>
<dbReference type="InterPro" id="IPR038661">
    <property type="entry name" value="Ribosomal_eL33_sf"/>
</dbReference>
<dbReference type="FunFam" id="2.40.10.190:FF:000005">
    <property type="entry name" value="60S ribosomal protein L35a"/>
    <property type="match status" value="1"/>
</dbReference>
<proteinExistence type="inferred from homology"/>
<evidence type="ECO:0000256" key="9">
    <source>
        <dbReference type="ARBA" id="ARBA00045649"/>
    </source>
</evidence>
<dbReference type="GO" id="GO:0022625">
    <property type="term" value="C:cytosolic large ribosomal subunit"/>
    <property type="evidence" value="ECO:0007669"/>
    <property type="project" value="UniProtKB-ARBA"/>
</dbReference>
<dbReference type="GO" id="GO:0003735">
    <property type="term" value="F:structural constituent of ribosome"/>
    <property type="evidence" value="ECO:0007669"/>
    <property type="project" value="InterPro"/>
</dbReference>
<comment type="subunit">
    <text evidence="3">Component of the large ribosomal subunit.</text>
</comment>
<protein>
    <recommendedName>
        <fullName evidence="7">Large ribosomal subunit protein eL33</fullName>
    </recommendedName>
    <alternativeName>
        <fullName evidence="8">60S ribosomal protein L35a</fullName>
    </alternativeName>
</protein>
<dbReference type="SUPFAM" id="SSF50447">
    <property type="entry name" value="Translation proteins"/>
    <property type="match status" value="1"/>
</dbReference>
<evidence type="ECO:0000256" key="4">
    <source>
        <dbReference type="ARBA" id="ARBA00022490"/>
    </source>
</evidence>
<dbReference type="PANTHER" id="PTHR10902">
    <property type="entry name" value="60S RIBOSOMAL PROTEIN L35A"/>
    <property type="match status" value="1"/>
</dbReference>
<dbReference type="EMBL" id="VBQZ03000063">
    <property type="protein sequence ID" value="MXQ90361.1"/>
    <property type="molecule type" value="Genomic_DNA"/>
</dbReference>
<evidence type="ECO:0000256" key="7">
    <source>
        <dbReference type="ARBA" id="ARBA00035228"/>
    </source>
</evidence>
<comment type="function">
    <text evidence="9">Component of the large ribosomal subunit. The ribosome is a large ribonucleoprotein complex responsible for the synthesis of proteins in the cell. Required for the proliferation and viability of hematopoietic cells.</text>
</comment>
<dbReference type="PROSITE" id="PS01105">
    <property type="entry name" value="RIBOSOMAL_L35AE"/>
    <property type="match status" value="1"/>
</dbReference>
<dbReference type="InterPro" id="IPR001780">
    <property type="entry name" value="Ribosomal_eL33"/>
</dbReference>
<evidence type="ECO:0000256" key="2">
    <source>
        <dbReference type="ARBA" id="ARBA00009269"/>
    </source>
</evidence>
<evidence type="ECO:0000256" key="5">
    <source>
        <dbReference type="ARBA" id="ARBA00022980"/>
    </source>
</evidence>
<dbReference type="Proteomes" id="UP000322234">
    <property type="component" value="Unassembled WGS sequence"/>
</dbReference>